<dbReference type="EMBL" id="FWEV01000044">
    <property type="protein sequence ID" value="SLM28534.1"/>
    <property type="molecule type" value="Genomic_DNA"/>
</dbReference>
<proteinExistence type="predicted"/>
<organism evidence="1 2">
    <name type="scientific">Desulfamplus magnetovallimortis</name>
    <dbReference type="NCBI Taxonomy" id="1246637"/>
    <lineage>
        <taxon>Bacteria</taxon>
        <taxon>Pseudomonadati</taxon>
        <taxon>Thermodesulfobacteriota</taxon>
        <taxon>Desulfobacteria</taxon>
        <taxon>Desulfobacterales</taxon>
        <taxon>Desulfobacteraceae</taxon>
        <taxon>Desulfamplus</taxon>
    </lineage>
</organism>
<evidence type="ECO:0000313" key="2">
    <source>
        <dbReference type="Proteomes" id="UP000191931"/>
    </source>
</evidence>
<dbReference type="STRING" id="1246637.MTBBW1_1380081"/>
<name>A0A1W1H7X1_9BACT</name>
<sequence length="93" mass="11746">MRFEYDKTKSERLRNDSRRRIGFEEAQELFYNTFIEDQHTDYPNQWRAIGWVKNQLYTVVYEEREDEHGEYYHLVTLWKATQKERSYYEKYTK</sequence>
<dbReference type="RefSeq" id="WP_080804912.1">
    <property type="nucleotide sequence ID" value="NZ_LT828549.1"/>
</dbReference>
<dbReference type="AlphaFoldDB" id="A0A1W1H7X1"/>
<dbReference type="OrthoDB" id="129592at2"/>
<protein>
    <submittedName>
        <fullName evidence="1">Putative inner membrane protein</fullName>
    </submittedName>
</protein>
<dbReference type="Gene3D" id="3.10.450.530">
    <property type="entry name" value="Ribonuclease toxin, BrnT, of type II toxin-antitoxin system"/>
    <property type="match status" value="1"/>
</dbReference>
<accession>A0A1W1H7X1</accession>
<keyword evidence="2" id="KW-1185">Reference proteome</keyword>
<dbReference type="InterPro" id="IPR038573">
    <property type="entry name" value="BrnT_sf"/>
</dbReference>
<dbReference type="Proteomes" id="UP000191931">
    <property type="component" value="Unassembled WGS sequence"/>
</dbReference>
<gene>
    <name evidence="1" type="ORF">MTBBW1_1380081</name>
</gene>
<reference evidence="1 2" key="1">
    <citation type="submission" date="2017-03" db="EMBL/GenBank/DDBJ databases">
        <authorList>
            <person name="Afonso C.L."/>
            <person name="Miller P.J."/>
            <person name="Scott M.A."/>
            <person name="Spackman E."/>
            <person name="Goraichik I."/>
            <person name="Dimitrov K.M."/>
            <person name="Suarez D.L."/>
            <person name="Swayne D.E."/>
        </authorList>
    </citation>
    <scope>NUCLEOTIDE SEQUENCE [LARGE SCALE GENOMIC DNA]</scope>
    <source>
        <strain evidence="1">PRJEB14757</strain>
    </source>
</reference>
<evidence type="ECO:0000313" key="1">
    <source>
        <dbReference type="EMBL" id="SLM28534.1"/>
    </source>
</evidence>